<organism evidence="1">
    <name type="scientific">Mimivirus LCMiAC01</name>
    <dbReference type="NCBI Taxonomy" id="2506608"/>
    <lineage>
        <taxon>Viruses</taxon>
        <taxon>Varidnaviria</taxon>
        <taxon>Bamfordvirae</taxon>
        <taxon>Nucleocytoviricota</taxon>
        <taxon>Megaviricetes</taxon>
        <taxon>Imitervirales</taxon>
        <taxon>Mimiviridae</taxon>
        <taxon>Klosneuvirinae</taxon>
    </lineage>
</organism>
<evidence type="ECO:0000313" key="1">
    <source>
        <dbReference type="EMBL" id="QBK88595.1"/>
    </source>
</evidence>
<reference evidence="1" key="1">
    <citation type="journal article" date="2019" name="MBio">
        <title>Virus Genomes from Deep Sea Sediments Expand the Ocean Megavirome and Support Independent Origins of Viral Gigantism.</title>
        <authorList>
            <person name="Backstrom D."/>
            <person name="Yutin N."/>
            <person name="Jorgensen S.L."/>
            <person name="Dharamshi J."/>
            <person name="Homa F."/>
            <person name="Zaremba-Niedwiedzka K."/>
            <person name="Spang A."/>
            <person name="Wolf Y.I."/>
            <person name="Koonin E.V."/>
            <person name="Ettema T.J."/>
        </authorList>
    </citation>
    <scope>NUCLEOTIDE SEQUENCE</scope>
</reference>
<name>A0A481Z0J1_9VIRU</name>
<proteinExistence type="predicted"/>
<accession>A0A481Z0J1</accession>
<sequence length="125" mass="14460">MLHRLLKTSLRYTSKGNMYTMLKHMKLKVPSYHSYVYGNSFEDAKDAKDIYNSNLALKTEYASMKYSIPSYYLYAYDNPLKSIKDPNNNEPEAKTYSMYSTSCRCESDMCAANGCCPECISKRFL</sequence>
<gene>
    <name evidence="1" type="ORF">LCMiAC01_02720</name>
</gene>
<protein>
    <submittedName>
        <fullName evidence="1">Uncharacterized protein</fullName>
    </submittedName>
</protein>
<dbReference type="EMBL" id="MK500392">
    <property type="protein sequence ID" value="QBK88595.1"/>
    <property type="molecule type" value="Genomic_DNA"/>
</dbReference>